<evidence type="ECO:0000256" key="1">
    <source>
        <dbReference type="SAM" id="MobiDB-lite"/>
    </source>
</evidence>
<feature type="compositionally biased region" description="Basic residues" evidence="1">
    <location>
        <begin position="85"/>
        <end position="94"/>
    </location>
</feature>
<name>A0A267EXQ2_9PLAT</name>
<reference evidence="2 3" key="1">
    <citation type="submission" date="2017-06" db="EMBL/GenBank/DDBJ databases">
        <title>A platform for efficient transgenesis in Macrostomum lignano, a flatworm model organism for stem cell research.</title>
        <authorList>
            <person name="Berezikov E."/>
        </authorList>
    </citation>
    <scope>NUCLEOTIDE SEQUENCE [LARGE SCALE GENOMIC DNA]</scope>
    <source>
        <strain evidence="2">DV1</strain>
        <tissue evidence="2">Whole organism</tissue>
    </source>
</reference>
<protein>
    <submittedName>
        <fullName evidence="2">Uncharacterized protein</fullName>
    </submittedName>
</protein>
<dbReference type="InterPro" id="IPR041966">
    <property type="entry name" value="LOTUS-like"/>
</dbReference>
<feature type="compositionally biased region" description="Low complexity" evidence="1">
    <location>
        <begin position="123"/>
        <end position="141"/>
    </location>
</feature>
<evidence type="ECO:0000313" key="3">
    <source>
        <dbReference type="Proteomes" id="UP000215902"/>
    </source>
</evidence>
<dbReference type="Proteomes" id="UP000215902">
    <property type="component" value="Unassembled WGS sequence"/>
</dbReference>
<dbReference type="AlphaFoldDB" id="A0A267EXQ2"/>
<keyword evidence="3" id="KW-1185">Reference proteome</keyword>
<feature type="region of interest" description="Disordered" evidence="1">
    <location>
        <begin position="82"/>
        <end position="164"/>
    </location>
</feature>
<evidence type="ECO:0000313" key="2">
    <source>
        <dbReference type="EMBL" id="PAA66246.1"/>
    </source>
</evidence>
<accession>A0A267EXQ2</accession>
<feature type="non-terminal residue" evidence="2">
    <location>
        <position position="1"/>
    </location>
</feature>
<organism evidence="2 3">
    <name type="scientific">Macrostomum lignano</name>
    <dbReference type="NCBI Taxonomy" id="282301"/>
    <lineage>
        <taxon>Eukaryota</taxon>
        <taxon>Metazoa</taxon>
        <taxon>Spiralia</taxon>
        <taxon>Lophotrochozoa</taxon>
        <taxon>Platyhelminthes</taxon>
        <taxon>Rhabditophora</taxon>
        <taxon>Macrostomorpha</taxon>
        <taxon>Macrostomida</taxon>
        <taxon>Macrostomidae</taxon>
        <taxon>Macrostomum</taxon>
    </lineage>
</organism>
<feature type="compositionally biased region" description="Pro residues" evidence="1">
    <location>
        <begin position="193"/>
        <end position="202"/>
    </location>
</feature>
<dbReference type="Gene3D" id="3.30.420.610">
    <property type="entry name" value="LOTUS domain-like"/>
    <property type="match status" value="1"/>
</dbReference>
<proteinExistence type="predicted"/>
<feature type="region of interest" description="Disordered" evidence="1">
    <location>
        <begin position="179"/>
        <end position="205"/>
    </location>
</feature>
<sequence>QEVNLRCLLLSSKEGVPLGEVLRDYRVLASKQLDLQGRGTLLEYLSGLPHVVRLSRDPMSSGGYRCFGVVTESSRAIVELINKQKSNKKRKRNRGAGSAPVSRRPPPQKAKVSQNAPPPPQPAARQSLPIPSQQQQKQPKPLMRPSQKTKLSQNPPPPPRPAAARESLQTLPPYIYTRNPSQQQQQQQQPNLLMPPSPPPQTPGFIETSFINLSALRSGQQFTARYRLLNSDEAAAEDLVAIETIPIVELRRSIESTLDEAGQLLNRLTAEPALHCRVRCQADVILSDEIYLVEADGCLARCRLLDVDYSAELGDIVLMDWPFNSSSSSCQRIQLDQLIRLPPVCRLILHLSRRQANEDLIKQMARELGFIRLRLANLPPACGFVRCQRRSVSRVLTGGCSSDDGWLPARNFRLLTKSSETAGLLPLVELVN</sequence>
<feature type="compositionally biased region" description="Low complexity" evidence="1">
    <location>
        <begin position="179"/>
        <end position="192"/>
    </location>
</feature>
<dbReference type="EMBL" id="NIVC01001575">
    <property type="protein sequence ID" value="PAA66246.1"/>
    <property type="molecule type" value="Genomic_DNA"/>
</dbReference>
<dbReference type="OrthoDB" id="6152664at2759"/>
<gene>
    <name evidence="2" type="ORF">BOX15_Mlig029870g1</name>
</gene>
<comment type="caution">
    <text evidence="2">The sequence shown here is derived from an EMBL/GenBank/DDBJ whole genome shotgun (WGS) entry which is preliminary data.</text>
</comment>